<keyword evidence="3" id="KW-0547">Nucleotide-binding</keyword>
<evidence type="ECO:0000313" key="8">
    <source>
        <dbReference type="Proteomes" id="UP001058974"/>
    </source>
</evidence>
<dbReference type="PANTHER" id="PTHR43851:SF3">
    <property type="entry name" value="COENZYME Q8"/>
    <property type="match status" value="1"/>
</dbReference>
<gene>
    <name evidence="7" type="ORF">KIW84_064281</name>
</gene>
<dbReference type="GO" id="GO:0006744">
    <property type="term" value="P:ubiquinone biosynthetic process"/>
    <property type="evidence" value="ECO:0007669"/>
    <property type="project" value="TreeGrafter"/>
</dbReference>
<feature type="domain" description="ABC1 atypical kinase-like" evidence="6">
    <location>
        <begin position="268"/>
        <end position="455"/>
    </location>
</feature>
<dbReference type="SUPFAM" id="SSF56112">
    <property type="entry name" value="Protein kinase-like (PK-like)"/>
    <property type="match status" value="1"/>
</dbReference>
<proteinExistence type="inferred from homology"/>
<feature type="compositionally biased region" description="Low complexity" evidence="5">
    <location>
        <begin position="139"/>
        <end position="151"/>
    </location>
</feature>
<reference evidence="7 8" key="1">
    <citation type="journal article" date="2022" name="Nat. Genet.">
        <title>Improved pea reference genome and pan-genome highlight genomic features and evolutionary characteristics.</title>
        <authorList>
            <person name="Yang T."/>
            <person name="Liu R."/>
            <person name="Luo Y."/>
            <person name="Hu S."/>
            <person name="Wang D."/>
            <person name="Wang C."/>
            <person name="Pandey M.K."/>
            <person name="Ge S."/>
            <person name="Xu Q."/>
            <person name="Li N."/>
            <person name="Li G."/>
            <person name="Huang Y."/>
            <person name="Saxena R.K."/>
            <person name="Ji Y."/>
            <person name="Li M."/>
            <person name="Yan X."/>
            <person name="He Y."/>
            <person name="Liu Y."/>
            <person name="Wang X."/>
            <person name="Xiang C."/>
            <person name="Varshney R.K."/>
            <person name="Ding H."/>
            <person name="Gao S."/>
            <person name="Zong X."/>
        </authorList>
    </citation>
    <scope>NUCLEOTIDE SEQUENCE [LARGE SCALE GENOMIC DNA]</scope>
    <source>
        <strain evidence="7 8">cv. Zhongwan 6</strain>
    </source>
</reference>
<dbReference type="Proteomes" id="UP001058974">
    <property type="component" value="Chromosome 6"/>
</dbReference>
<dbReference type="GO" id="GO:0005524">
    <property type="term" value="F:ATP binding"/>
    <property type="evidence" value="ECO:0007669"/>
    <property type="project" value="UniProtKB-KW"/>
</dbReference>
<comment type="caution">
    <text evidence="7">The sequence shown here is derived from an EMBL/GenBank/DDBJ whole genome shotgun (WGS) entry which is preliminary data.</text>
</comment>
<dbReference type="InterPro" id="IPR051409">
    <property type="entry name" value="Atypical_kinase_ADCK"/>
</dbReference>
<dbReference type="PANTHER" id="PTHR43851">
    <property type="match status" value="1"/>
</dbReference>
<protein>
    <submittedName>
        <fullName evidence="7">Mitochondrial chaperone, variant 3</fullName>
    </submittedName>
</protein>
<dbReference type="InterPro" id="IPR004147">
    <property type="entry name" value="ABC1_dom"/>
</dbReference>
<evidence type="ECO:0000256" key="5">
    <source>
        <dbReference type="SAM" id="MobiDB-lite"/>
    </source>
</evidence>
<evidence type="ECO:0000259" key="6">
    <source>
        <dbReference type="Pfam" id="PF03109"/>
    </source>
</evidence>
<evidence type="ECO:0000256" key="3">
    <source>
        <dbReference type="ARBA" id="ARBA00022741"/>
    </source>
</evidence>
<evidence type="ECO:0000256" key="2">
    <source>
        <dbReference type="ARBA" id="ARBA00022679"/>
    </source>
</evidence>
<accession>A0A9D4WDX3</accession>
<evidence type="ECO:0000256" key="1">
    <source>
        <dbReference type="ARBA" id="ARBA00009670"/>
    </source>
</evidence>
<keyword evidence="2" id="KW-0808">Transferase</keyword>
<sequence>MSSTRDLARVFNGLSLIANEFAKRSLPATTSDFETLIKTALISVTNISGITKGKVRRYSQPQPSPSNTAHASSSSSSDSPSVVVFSDHASSPHDSTPPPPSPAPASATIETVTSSGISADASSEANSPVEPSEATVCTVAVSESEVMSSSETLKQSATTSAEVPLRKRRPRERRVPSTPFTRALGFAGLGAGLAWGTVQESVKRLAYGTPTLQGNQSALSPYLSEKNAERLALALCRMRGAALKIGQMLSIQDESLVPPPILAALEIVRQGADVMPKSQLNQVLNAELGPDWSSKLHSFDYEPLAAASIGQVHRAVMKDGFQVAMKIQYPGVADSIESDIENVKLLLNYTNLIPEGLYLDRAIKVAKEELSRECDYKLEAANQKRFRDLLAGTEGLYVPIVRDDTSSRRVLTTELVHGIPIDKVALLDQETRNYIGTKLLELTLMELFVFRFMQACHSTFCLRLYL</sequence>
<dbReference type="GO" id="GO:0016740">
    <property type="term" value="F:transferase activity"/>
    <property type="evidence" value="ECO:0007669"/>
    <property type="project" value="UniProtKB-KW"/>
</dbReference>
<dbReference type="InterPro" id="IPR011009">
    <property type="entry name" value="Kinase-like_dom_sf"/>
</dbReference>
<evidence type="ECO:0000256" key="4">
    <source>
        <dbReference type="ARBA" id="ARBA00022840"/>
    </source>
</evidence>
<comment type="similarity">
    <text evidence="1">Belongs to the protein kinase superfamily. ADCK protein kinase family.</text>
</comment>
<keyword evidence="4" id="KW-0067">ATP-binding</keyword>
<dbReference type="CDD" id="cd13970">
    <property type="entry name" value="ABC1_ADCK3"/>
    <property type="match status" value="1"/>
</dbReference>
<keyword evidence="8" id="KW-1185">Reference proteome</keyword>
<name>A0A9D4WDX3_PEA</name>
<dbReference type="AlphaFoldDB" id="A0A9D4WDX3"/>
<dbReference type="Pfam" id="PF03109">
    <property type="entry name" value="ABC1"/>
    <property type="match status" value="1"/>
</dbReference>
<evidence type="ECO:0000313" key="7">
    <source>
        <dbReference type="EMBL" id="KAI5398836.1"/>
    </source>
</evidence>
<feature type="region of interest" description="Disordered" evidence="5">
    <location>
        <begin position="55"/>
        <end position="175"/>
    </location>
</feature>
<organism evidence="7 8">
    <name type="scientific">Pisum sativum</name>
    <name type="common">Garden pea</name>
    <name type="synonym">Lathyrus oleraceus</name>
    <dbReference type="NCBI Taxonomy" id="3888"/>
    <lineage>
        <taxon>Eukaryota</taxon>
        <taxon>Viridiplantae</taxon>
        <taxon>Streptophyta</taxon>
        <taxon>Embryophyta</taxon>
        <taxon>Tracheophyta</taxon>
        <taxon>Spermatophyta</taxon>
        <taxon>Magnoliopsida</taxon>
        <taxon>eudicotyledons</taxon>
        <taxon>Gunneridae</taxon>
        <taxon>Pentapetalae</taxon>
        <taxon>rosids</taxon>
        <taxon>fabids</taxon>
        <taxon>Fabales</taxon>
        <taxon>Fabaceae</taxon>
        <taxon>Papilionoideae</taxon>
        <taxon>50 kb inversion clade</taxon>
        <taxon>NPAAA clade</taxon>
        <taxon>Hologalegina</taxon>
        <taxon>IRL clade</taxon>
        <taxon>Fabeae</taxon>
        <taxon>Lathyrus</taxon>
    </lineage>
</organism>
<feature type="compositionally biased region" description="Polar residues" evidence="5">
    <location>
        <begin position="109"/>
        <end position="126"/>
    </location>
</feature>
<feature type="compositionally biased region" description="Low complexity" evidence="5">
    <location>
        <begin position="65"/>
        <end position="94"/>
    </location>
</feature>
<feature type="compositionally biased region" description="Polar residues" evidence="5">
    <location>
        <begin position="152"/>
        <end position="161"/>
    </location>
</feature>
<dbReference type="Gramene" id="Psat06G0428100-T3">
    <property type="protein sequence ID" value="KAI5398836.1"/>
    <property type="gene ID" value="KIW84_064281"/>
</dbReference>
<dbReference type="EMBL" id="JAMSHJ010000006">
    <property type="protein sequence ID" value="KAI5398836.1"/>
    <property type="molecule type" value="Genomic_DNA"/>
</dbReference>
<dbReference type="InterPro" id="IPR034646">
    <property type="entry name" value="ADCK3_dom"/>
</dbReference>